<reference evidence="1 2" key="1">
    <citation type="journal article" date="2024" name="Ann. Entomol. Soc. Am.">
        <title>Genomic analyses of the southern and eastern yellowjacket wasps (Hymenoptera: Vespidae) reveal evolutionary signatures of social life.</title>
        <authorList>
            <person name="Catto M.A."/>
            <person name="Caine P.B."/>
            <person name="Orr S.E."/>
            <person name="Hunt B.G."/>
            <person name="Goodisman M.A.D."/>
        </authorList>
    </citation>
    <scope>NUCLEOTIDE SEQUENCE [LARGE SCALE GENOMIC DNA]</scope>
    <source>
        <strain evidence="1">233</strain>
        <tissue evidence="1">Head and thorax</tissue>
    </source>
</reference>
<dbReference type="Proteomes" id="UP001607302">
    <property type="component" value="Unassembled WGS sequence"/>
</dbReference>
<gene>
    <name evidence="1" type="ORF">V1478_014322</name>
</gene>
<accession>A0ABD2A8E1</accession>
<protein>
    <submittedName>
        <fullName evidence="1">Uncharacterized protein</fullName>
    </submittedName>
</protein>
<dbReference type="EMBL" id="JAUDFV010000154">
    <property type="protein sequence ID" value="KAL2716646.1"/>
    <property type="molecule type" value="Genomic_DNA"/>
</dbReference>
<proteinExistence type="predicted"/>
<comment type="caution">
    <text evidence="1">The sequence shown here is derived from an EMBL/GenBank/DDBJ whole genome shotgun (WGS) entry which is preliminary data.</text>
</comment>
<organism evidence="1 2">
    <name type="scientific">Vespula squamosa</name>
    <name type="common">Southern yellow jacket</name>
    <name type="synonym">Wasp</name>
    <dbReference type="NCBI Taxonomy" id="30214"/>
    <lineage>
        <taxon>Eukaryota</taxon>
        <taxon>Metazoa</taxon>
        <taxon>Ecdysozoa</taxon>
        <taxon>Arthropoda</taxon>
        <taxon>Hexapoda</taxon>
        <taxon>Insecta</taxon>
        <taxon>Pterygota</taxon>
        <taxon>Neoptera</taxon>
        <taxon>Endopterygota</taxon>
        <taxon>Hymenoptera</taxon>
        <taxon>Apocrita</taxon>
        <taxon>Aculeata</taxon>
        <taxon>Vespoidea</taxon>
        <taxon>Vespidae</taxon>
        <taxon>Vespinae</taxon>
        <taxon>Vespula</taxon>
    </lineage>
</organism>
<name>A0ABD2A8E1_VESSQ</name>
<dbReference type="AlphaFoldDB" id="A0ABD2A8E1"/>
<sequence length="93" mass="11106">MNGSKEVRQVQQDFLIFDFYTENSRVRGLDHDQNGDYRRIADVVGARGSVVRSKSWILWVAKKIVFEFERWITNGRLRGKMIQRYAINFRFDC</sequence>
<evidence type="ECO:0000313" key="2">
    <source>
        <dbReference type="Proteomes" id="UP001607302"/>
    </source>
</evidence>
<keyword evidence="2" id="KW-1185">Reference proteome</keyword>
<evidence type="ECO:0000313" key="1">
    <source>
        <dbReference type="EMBL" id="KAL2716646.1"/>
    </source>
</evidence>